<accession>A0ABR7LNI4</accession>
<keyword evidence="16" id="KW-1185">Reference proteome</keyword>
<keyword evidence="7 11" id="KW-0319">Glycerol metabolism</keyword>
<evidence type="ECO:0000256" key="7">
    <source>
        <dbReference type="ARBA" id="ARBA00022798"/>
    </source>
</evidence>
<keyword evidence="5 11" id="KW-0444">Lipid biosynthesis</keyword>
<evidence type="ECO:0000256" key="9">
    <source>
        <dbReference type="ARBA" id="ARBA00023315"/>
    </source>
</evidence>
<evidence type="ECO:0000256" key="3">
    <source>
        <dbReference type="ARBA" id="ARBA00009587"/>
    </source>
</evidence>
<comment type="pathway">
    <text evidence="2">Lipid metabolism.</text>
</comment>
<feature type="region of interest" description="Disordered" evidence="12">
    <location>
        <begin position="162"/>
        <end position="184"/>
    </location>
</feature>
<evidence type="ECO:0000256" key="2">
    <source>
        <dbReference type="ARBA" id="ARBA00005189"/>
    </source>
</evidence>
<protein>
    <recommendedName>
        <fullName evidence="4 11">Diacylglycerol O-acyltransferase</fullName>
        <ecNumber evidence="4 11">2.3.1.20</ecNumber>
    </recommendedName>
</protein>
<dbReference type="InterPro" id="IPR045034">
    <property type="entry name" value="O-acyltransferase_WSD1-like"/>
</dbReference>
<evidence type="ECO:0000313" key="16">
    <source>
        <dbReference type="Proteomes" id="UP000805614"/>
    </source>
</evidence>
<feature type="domain" description="O-acyltransferase WSD1 C-terminal" evidence="14">
    <location>
        <begin position="330"/>
        <end position="480"/>
    </location>
</feature>
<comment type="caution">
    <text evidence="15">The sequence shown here is derived from an EMBL/GenBank/DDBJ whole genome shotgun (WGS) entry which is preliminary data.</text>
</comment>
<dbReference type="PANTHER" id="PTHR31650">
    <property type="entry name" value="O-ACYLTRANSFERASE (WSD1-LIKE) FAMILY PROTEIN"/>
    <property type="match status" value="1"/>
</dbReference>
<dbReference type="InterPro" id="IPR004255">
    <property type="entry name" value="O-acyltransferase_WSD1_N"/>
</dbReference>
<organism evidence="15 16">
    <name type="scientific">Actinomadura alba</name>
    <dbReference type="NCBI Taxonomy" id="406431"/>
    <lineage>
        <taxon>Bacteria</taxon>
        <taxon>Bacillati</taxon>
        <taxon>Actinomycetota</taxon>
        <taxon>Actinomycetes</taxon>
        <taxon>Streptosporangiales</taxon>
        <taxon>Thermomonosporaceae</taxon>
        <taxon>Actinomadura</taxon>
    </lineage>
</organism>
<evidence type="ECO:0000256" key="5">
    <source>
        <dbReference type="ARBA" id="ARBA00022516"/>
    </source>
</evidence>
<dbReference type="Pfam" id="PF03007">
    <property type="entry name" value="WS_DGAT_cat"/>
    <property type="match status" value="1"/>
</dbReference>
<dbReference type="RefSeq" id="WP_187243047.1">
    <property type="nucleotide sequence ID" value="NZ_BAAAOK010000028.1"/>
</dbReference>
<dbReference type="PANTHER" id="PTHR31650:SF1">
    <property type="entry name" value="WAX ESTER SYNTHASE_DIACYLGLYCEROL ACYLTRANSFERASE 4-RELATED"/>
    <property type="match status" value="1"/>
</dbReference>
<proteinExistence type="inferred from homology"/>
<dbReference type="Proteomes" id="UP000805614">
    <property type="component" value="Unassembled WGS sequence"/>
</dbReference>
<evidence type="ECO:0000256" key="12">
    <source>
        <dbReference type="SAM" id="MobiDB-lite"/>
    </source>
</evidence>
<feature type="domain" description="O-acyltransferase WSD1-like N-terminal" evidence="13">
    <location>
        <begin position="4"/>
        <end position="288"/>
    </location>
</feature>
<dbReference type="EMBL" id="JABVEC010000006">
    <property type="protein sequence ID" value="MBC6466045.1"/>
    <property type="molecule type" value="Genomic_DNA"/>
</dbReference>
<evidence type="ECO:0000259" key="14">
    <source>
        <dbReference type="Pfam" id="PF06974"/>
    </source>
</evidence>
<keyword evidence="9 11" id="KW-0012">Acyltransferase</keyword>
<keyword evidence="8 11" id="KW-0443">Lipid metabolism</keyword>
<reference evidence="15 16" key="1">
    <citation type="submission" date="2020-06" db="EMBL/GenBank/DDBJ databases">
        <title>Actinomadura xiongansis sp. nov., isolated from soil of Baiyangdian.</title>
        <authorList>
            <person name="Zhang X."/>
        </authorList>
    </citation>
    <scope>NUCLEOTIDE SEQUENCE [LARGE SCALE GENOMIC DNA]</scope>
    <source>
        <strain evidence="15 16">HBUM206468</strain>
    </source>
</reference>
<keyword evidence="6 11" id="KW-0808">Transferase</keyword>
<evidence type="ECO:0000256" key="4">
    <source>
        <dbReference type="ARBA" id="ARBA00013244"/>
    </source>
</evidence>
<dbReference type="Pfam" id="PF06974">
    <property type="entry name" value="WS_DGAT_C"/>
    <property type="match status" value="1"/>
</dbReference>
<evidence type="ECO:0000256" key="8">
    <source>
        <dbReference type="ARBA" id="ARBA00023098"/>
    </source>
</evidence>
<dbReference type="SUPFAM" id="SSF52777">
    <property type="entry name" value="CoA-dependent acyltransferases"/>
    <property type="match status" value="1"/>
</dbReference>
<comment type="similarity">
    <text evidence="3 11">Belongs to the long-chain O-acyltransferase family.</text>
</comment>
<evidence type="ECO:0000259" key="13">
    <source>
        <dbReference type="Pfam" id="PF03007"/>
    </source>
</evidence>
<evidence type="ECO:0000256" key="11">
    <source>
        <dbReference type="RuleBase" id="RU361241"/>
    </source>
</evidence>
<dbReference type="InterPro" id="IPR014292">
    <property type="entry name" value="Acyl_transf_WS/DGAT"/>
</dbReference>
<dbReference type="InterPro" id="IPR009721">
    <property type="entry name" value="O-acyltransferase_WSD1_C"/>
</dbReference>
<sequence length="488" mass="52952">MSQLTAVDTNFLHVESGRTVAHIGGLGIVDPTECPGGVLTREVVVELVRQRSHLARPLRRKLSAAPLGIDRPYWVEDTDFDPSWHVHEVGLPAPGTDLQLGAEIARLHERPLDRRRPLWELYLVQGLHGGRVALFAKVHHAAIDGVLAAELLTALLDVGPTPRPVPAPEESDEPQEPERPPGPVRMLGLGLAKAALHPLHAARSIARTAPYLDQIPVLGQYPGADLVARAAHSMLRRDSPPRLARLIPPHTPFNGPIGARRTFAFGSVPLRDIRRLRRELGASVNDIVMAMCTTALRRWLDKRDALPEQPLVAAVPVSMRRGAAARDRANRLSAMIAPLPTHIADPAERFEAVHSTMATVKRRFVSTSAGDWFEQLSGMVPGAFSAMATRMALQVAPAFVQPVNLMVSNVPGPQVPLYICGARVLAYHPASVISDLTGGINITVFSYNGSLDIGIVACPELVPGSWDLIDYLRDALEELKILADAPLP</sequence>
<gene>
    <name evidence="15" type="ORF">HKK74_11115</name>
</gene>
<dbReference type="NCBIfam" id="TIGR02946">
    <property type="entry name" value="acyl_WS_DGAT"/>
    <property type="match status" value="1"/>
</dbReference>
<evidence type="ECO:0000313" key="15">
    <source>
        <dbReference type="EMBL" id="MBC6466045.1"/>
    </source>
</evidence>
<name>A0ABR7LNI4_9ACTN</name>
<comment type="pathway">
    <text evidence="1 11">Glycerolipid metabolism; triacylglycerol biosynthesis.</text>
</comment>
<evidence type="ECO:0000256" key="10">
    <source>
        <dbReference type="ARBA" id="ARBA00048109"/>
    </source>
</evidence>
<dbReference type="EC" id="2.3.1.20" evidence="4 11"/>
<comment type="catalytic activity">
    <reaction evidence="10 11">
        <text>an acyl-CoA + a 1,2-diacyl-sn-glycerol = a triacyl-sn-glycerol + CoA</text>
        <dbReference type="Rhea" id="RHEA:10868"/>
        <dbReference type="ChEBI" id="CHEBI:17815"/>
        <dbReference type="ChEBI" id="CHEBI:57287"/>
        <dbReference type="ChEBI" id="CHEBI:58342"/>
        <dbReference type="ChEBI" id="CHEBI:64615"/>
        <dbReference type="EC" id="2.3.1.20"/>
    </reaction>
</comment>
<evidence type="ECO:0000256" key="6">
    <source>
        <dbReference type="ARBA" id="ARBA00022679"/>
    </source>
</evidence>
<evidence type="ECO:0000256" key="1">
    <source>
        <dbReference type="ARBA" id="ARBA00004771"/>
    </source>
</evidence>